<evidence type="ECO:0000256" key="1">
    <source>
        <dbReference type="SAM" id="MobiDB-lite"/>
    </source>
</evidence>
<feature type="compositionally biased region" description="Gly residues" evidence="1">
    <location>
        <begin position="358"/>
        <end position="369"/>
    </location>
</feature>
<dbReference type="EMBL" id="KV020208">
    <property type="protein sequence ID" value="KZV14730.1"/>
    <property type="molecule type" value="Genomic_DNA"/>
</dbReference>
<evidence type="ECO:0000313" key="3">
    <source>
        <dbReference type="Proteomes" id="UP000250235"/>
    </source>
</evidence>
<gene>
    <name evidence="2" type="ORF">F511_41248</name>
</gene>
<sequence>MKEHKLEWTRPYSSLFEGPNVQPGVFIPRSNKKFKSTCWIRAMILVDASWLIVEGLSREELRSERIGNSTKIQIRPSKPDKNNPDSEYSISDISDLGIQFNLFSHLLPVGTYNLCTDIVPVGPVVDRNAIPTGIFHVFKQHMEVEGFCDFFVQQEIHFISSSSSSESLESIRPSSPDAIPASPSSSASRIHFTDEIPQTSQILVPPVFHPSIDFIGDIPHISMPTSVVLPTDFTVSFAQLRASVDKIQLEKVRTHDDVSDLKAALSSKITNFEVAFSNASTHQGRIFRNLIHDVQQKIKTQKDALPQDLNEFRKETQAGIDTLSAQLSEIIDYINRGRDDKKGEESSRGPPPDDRSIPGGGGSRPGEGGCRSEPPKRSGGSNRGSGSYISGRGSKSSGWSCWFG</sequence>
<dbReference type="AlphaFoldDB" id="A0A2Z7A734"/>
<keyword evidence="3" id="KW-1185">Reference proteome</keyword>
<feature type="region of interest" description="Disordered" evidence="1">
    <location>
        <begin position="166"/>
        <end position="185"/>
    </location>
</feature>
<feature type="compositionally biased region" description="Basic and acidic residues" evidence="1">
    <location>
        <begin position="335"/>
        <end position="356"/>
    </location>
</feature>
<organism evidence="2 3">
    <name type="scientific">Dorcoceras hygrometricum</name>
    <dbReference type="NCBI Taxonomy" id="472368"/>
    <lineage>
        <taxon>Eukaryota</taxon>
        <taxon>Viridiplantae</taxon>
        <taxon>Streptophyta</taxon>
        <taxon>Embryophyta</taxon>
        <taxon>Tracheophyta</taxon>
        <taxon>Spermatophyta</taxon>
        <taxon>Magnoliopsida</taxon>
        <taxon>eudicotyledons</taxon>
        <taxon>Gunneridae</taxon>
        <taxon>Pentapetalae</taxon>
        <taxon>asterids</taxon>
        <taxon>lamiids</taxon>
        <taxon>Lamiales</taxon>
        <taxon>Gesneriaceae</taxon>
        <taxon>Didymocarpoideae</taxon>
        <taxon>Trichosporeae</taxon>
        <taxon>Loxocarpinae</taxon>
        <taxon>Dorcoceras</taxon>
    </lineage>
</organism>
<accession>A0A2Z7A734</accession>
<evidence type="ECO:0000313" key="2">
    <source>
        <dbReference type="EMBL" id="KZV14730.1"/>
    </source>
</evidence>
<name>A0A2Z7A734_9LAMI</name>
<protein>
    <submittedName>
        <fullName evidence="2">Uncharacterized protein</fullName>
    </submittedName>
</protein>
<reference evidence="2 3" key="1">
    <citation type="journal article" date="2015" name="Proc. Natl. Acad. Sci. U.S.A.">
        <title>The resurrection genome of Boea hygrometrica: A blueprint for survival of dehydration.</title>
        <authorList>
            <person name="Xiao L."/>
            <person name="Yang G."/>
            <person name="Zhang L."/>
            <person name="Yang X."/>
            <person name="Zhao S."/>
            <person name="Ji Z."/>
            <person name="Zhou Q."/>
            <person name="Hu M."/>
            <person name="Wang Y."/>
            <person name="Chen M."/>
            <person name="Xu Y."/>
            <person name="Jin H."/>
            <person name="Xiao X."/>
            <person name="Hu G."/>
            <person name="Bao F."/>
            <person name="Hu Y."/>
            <person name="Wan P."/>
            <person name="Li L."/>
            <person name="Deng X."/>
            <person name="Kuang T."/>
            <person name="Xiang C."/>
            <person name="Zhu J.K."/>
            <person name="Oliver M.J."/>
            <person name="He Y."/>
        </authorList>
    </citation>
    <scope>NUCLEOTIDE SEQUENCE [LARGE SCALE GENOMIC DNA]</scope>
    <source>
        <strain evidence="3">cv. XS01</strain>
    </source>
</reference>
<dbReference type="Proteomes" id="UP000250235">
    <property type="component" value="Unassembled WGS sequence"/>
</dbReference>
<feature type="region of interest" description="Disordered" evidence="1">
    <location>
        <begin position="335"/>
        <end position="404"/>
    </location>
</feature>
<feature type="compositionally biased region" description="Low complexity" evidence="1">
    <location>
        <begin position="377"/>
        <end position="398"/>
    </location>
</feature>
<proteinExistence type="predicted"/>